<reference evidence="3 4" key="1">
    <citation type="submission" date="2016-02" db="EMBL/GenBank/DDBJ databases">
        <title>Genome analysis of coral dinoflagellate symbionts highlights evolutionary adaptations to a symbiotic lifestyle.</title>
        <authorList>
            <person name="Aranda M."/>
            <person name="Li Y."/>
            <person name="Liew Y.J."/>
            <person name="Baumgarten S."/>
            <person name="Simakov O."/>
            <person name="Wilson M."/>
            <person name="Piel J."/>
            <person name="Ashoor H."/>
            <person name="Bougouffa S."/>
            <person name="Bajic V.B."/>
            <person name="Ryu T."/>
            <person name="Ravasi T."/>
            <person name="Bayer T."/>
            <person name="Micklem G."/>
            <person name="Kim H."/>
            <person name="Bhak J."/>
            <person name="Lajeunesse T.C."/>
            <person name="Voolstra C.R."/>
        </authorList>
    </citation>
    <scope>NUCLEOTIDE SEQUENCE [LARGE SCALE GENOMIC DNA]</scope>
    <source>
        <strain evidence="3 4">CCMP2467</strain>
    </source>
</reference>
<dbReference type="PANTHER" id="PTHR12697">
    <property type="entry name" value="PBS LYASE HEAT-LIKE PROTEIN"/>
    <property type="match status" value="1"/>
</dbReference>
<name>A0A1Q9ECC7_SYMMI</name>
<dbReference type="OrthoDB" id="435703at2759"/>
<dbReference type="EMBL" id="LSRX01000195">
    <property type="protein sequence ID" value="OLQ05069.1"/>
    <property type="molecule type" value="Genomic_DNA"/>
</dbReference>
<evidence type="ECO:0000256" key="2">
    <source>
        <dbReference type="PROSITE-ProRule" id="PRU00103"/>
    </source>
</evidence>
<feature type="repeat" description="HEAT" evidence="2">
    <location>
        <begin position="252"/>
        <end position="284"/>
    </location>
</feature>
<comment type="caution">
    <text evidence="3">The sequence shown here is derived from an EMBL/GenBank/DDBJ whole genome shotgun (WGS) entry which is preliminary data.</text>
</comment>
<dbReference type="Gene3D" id="1.25.10.10">
    <property type="entry name" value="Leucine-rich Repeat Variant"/>
    <property type="match status" value="2"/>
</dbReference>
<dbReference type="Proteomes" id="UP000186817">
    <property type="component" value="Unassembled WGS sequence"/>
</dbReference>
<dbReference type="AlphaFoldDB" id="A0A1Q9ECC7"/>
<dbReference type="Pfam" id="PF12765">
    <property type="entry name" value="Cohesin_HEAT"/>
    <property type="match status" value="1"/>
</dbReference>
<comment type="function">
    <text evidence="1">Catalyzes the hydroxylation of the N(6)-(4-aminobutyl)-L-lysine intermediate produced by deoxyhypusine synthase/DHPS on a critical lysine of the eukaryotic translation initiation factor 5A/eIF-5A. This is the second step of the post-translational modification of that lysine into an unusual amino acid residue named hypusine. Hypusination is unique to mature eIF-5A factor and is essential for its function.</text>
</comment>
<evidence type="ECO:0000313" key="3">
    <source>
        <dbReference type="EMBL" id="OLQ05069.1"/>
    </source>
</evidence>
<dbReference type="InterPro" id="IPR016024">
    <property type="entry name" value="ARM-type_fold"/>
</dbReference>
<dbReference type="SMART" id="SM00567">
    <property type="entry name" value="EZ_HEAT"/>
    <property type="match status" value="6"/>
</dbReference>
<gene>
    <name evidence="3" type="ORF">AK812_SmicGene11815</name>
</gene>
<accession>A0A1Q9ECC7</accession>
<organism evidence="3 4">
    <name type="scientific">Symbiodinium microadriaticum</name>
    <name type="common">Dinoflagellate</name>
    <name type="synonym">Zooxanthella microadriatica</name>
    <dbReference type="NCBI Taxonomy" id="2951"/>
    <lineage>
        <taxon>Eukaryota</taxon>
        <taxon>Sar</taxon>
        <taxon>Alveolata</taxon>
        <taxon>Dinophyceae</taxon>
        <taxon>Suessiales</taxon>
        <taxon>Symbiodiniaceae</taxon>
        <taxon>Symbiodinium</taxon>
    </lineage>
</organism>
<dbReference type="PROSITE" id="PS50077">
    <property type="entry name" value="HEAT_REPEAT"/>
    <property type="match status" value="1"/>
</dbReference>
<evidence type="ECO:0000256" key="1">
    <source>
        <dbReference type="ARBA" id="ARBA00045876"/>
    </source>
</evidence>
<dbReference type="PANTHER" id="PTHR12697:SF5">
    <property type="entry name" value="DEOXYHYPUSINE HYDROXYLASE"/>
    <property type="match status" value="1"/>
</dbReference>
<dbReference type="GO" id="GO:0016491">
    <property type="term" value="F:oxidoreductase activity"/>
    <property type="evidence" value="ECO:0007669"/>
    <property type="project" value="TreeGrafter"/>
</dbReference>
<proteinExistence type="predicted"/>
<dbReference type="SUPFAM" id="SSF48371">
    <property type="entry name" value="ARM repeat"/>
    <property type="match status" value="1"/>
</dbReference>
<sequence length="546" mass="59768">MLAQHDFKCISALALSLVRAIFDGPNHTVHVENMFQRLKDFSRDVNNGMKSRPKRMYECVQSDLLKDFQLPEVQPIEDKVLPEIIRKSSPQAVLLWSAKKANGKGVFVFLPDVSKFKSDLRWLKEKQYLDETEFQMHMGRLELLAATAGAFRSALICLIQKRDPDLDKAVCALASARGDACSIRAVATALAAPPSDAHHTRRVSQALLKMAGKGDVVAIEAVSDCLKHESSVVREHAVITLKELSSPGDAAVLPKLVAALADEGLRVRMAAADALSKIAERGDPLWTALIVDYLGHQSLDVREAALIALHRLTAPGCADIVASISLRMEDADIGGRKALLMALQQLSPPGNQPAILEAARRLTDSSIEVRKMALRVLGALAEDLPPNLERVLESSLQDSHASVRKTAVSALEKLAAKNPWLRSRLLSRLEDPAPCVQCAAILAAGRICDLDDEASANTLAACLDSNEKMCEAAAQQSLGWLLQRGSRAPLPALARLLWHGNEKVRESANLVLSRLPPQWQWLREKWSPATPPSRPLRFPHKAPLFC</sequence>
<dbReference type="InterPro" id="IPR026003">
    <property type="entry name" value="Cohesin_HEAT"/>
</dbReference>
<evidence type="ECO:0000313" key="4">
    <source>
        <dbReference type="Proteomes" id="UP000186817"/>
    </source>
</evidence>
<dbReference type="InterPro" id="IPR021133">
    <property type="entry name" value="HEAT_type_2"/>
</dbReference>
<dbReference type="InterPro" id="IPR004155">
    <property type="entry name" value="PBS_lyase_HEAT"/>
</dbReference>
<dbReference type="Pfam" id="PF13646">
    <property type="entry name" value="HEAT_2"/>
    <property type="match status" value="2"/>
</dbReference>
<keyword evidence="4" id="KW-1185">Reference proteome</keyword>
<dbReference type="InterPro" id="IPR011989">
    <property type="entry name" value="ARM-like"/>
</dbReference>
<protein>
    <submittedName>
        <fullName evidence="3">Uncharacterized protein</fullName>
    </submittedName>
</protein>